<proteinExistence type="inferred from homology"/>
<name>A0A7C9FEM6_9BACT</name>
<dbReference type="GO" id="GO:0006152">
    <property type="term" value="P:purine nucleoside catabolic process"/>
    <property type="evidence" value="ECO:0007669"/>
    <property type="project" value="TreeGrafter"/>
</dbReference>
<reference evidence="6 7" key="1">
    <citation type="submission" date="2019-10" db="EMBL/GenBank/DDBJ databases">
        <title>Draft Genome Sequence of Cytophagaceae sp. SJW1-29.</title>
        <authorList>
            <person name="Choi A."/>
        </authorList>
    </citation>
    <scope>NUCLEOTIDE SEQUENCE [LARGE SCALE GENOMIC DNA]</scope>
    <source>
        <strain evidence="6 7">SJW1-29</strain>
    </source>
</reference>
<keyword evidence="4" id="KW-0862">Zinc</keyword>
<dbReference type="FunFam" id="3.40.140.10:FF:000011">
    <property type="entry name" value="tRNA-specific adenosine deaminase"/>
    <property type="match status" value="1"/>
</dbReference>
<protein>
    <recommendedName>
        <fullName evidence="5">CMP/dCMP-type deaminase domain-containing protein</fullName>
    </recommendedName>
</protein>
<dbReference type="SUPFAM" id="SSF53927">
    <property type="entry name" value="Cytidine deaminase-like"/>
    <property type="match status" value="1"/>
</dbReference>
<evidence type="ECO:0000256" key="1">
    <source>
        <dbReference type="ARBA" id="ARBA00006576"/>
    </source>
</evidence>
<evidence type="ECO:0000259" key="5">
    <source>
        <dbReference type="PROSITE" id="PS51747"/>
    </source>
</evidence>
<dbReference type="PROSITE" id="PS51747">
    <property type="entry name" value="CYT_DCMP_DEAMINASES_2"/>
    <property type="match status" value="1"/>
</dbReference>
<comment type="similarity">
    <text evidence="1">Belongs to the cytidine and deoxycytidylate deaminase family.</text>
</comment>
<dbReference type="CDD" id="cd01285">
    <property type="entry name" value="nucleoside_deaminase"/>
    <property type="match status" value="1"/>
</dbReference>
<dbReference type="InterPro" id="IPR016192">
    <property type="entry name" value="APOBEC/CMP_deaminase_Zn-bd"/>
</dbReference>
<evidence type="ECO:0000256" key="4">
    <source>
        <dbReference type="ARBA" id="ARBA00022833"/>
    </source>
</evidence>
<organism evidence="6 7">
    <name type="scientific">Salmonirosea aquatica</name>
    <dbReference type="NCBI Taxonomy" id="2654236"/>
    <lineage>
        <taxon>Bacteria</taxon>
        <taxon>Pseudomonadati</taxon>
        <taxon>Bacteroidota</taxon>
        <taxon>Cytophagia</taxon>
        <taxon>Cytophagales</taxon>
        <taxon>Spirosomataceae</taxon>
        <taxon>Salmonirosea</taxon>
    </lineage>
</organism>
<evidence type="ECO:0000313" key="6">
    <source>
        <dbReference type="EMBL" id="MPR35750.1"/>
    </source>
</evidence>
<evidence type="ECO:0000256" key="2">
    <source>
        <dbReference type="ARBA" id="ARBA00022723"/>
    </source>
</evidence>
<dbReference type="Proteomes" id="UP000479293">
    <property type="component" value="Unassembled WGS sequence"/>
</dbReference>
<keyword evidence="3" id="KW-0378">Hydrolase</keyword>
<sequence>MNTLNPFLQRAIDLSIEASTSGQGFPFGAVVVRDDKIVGEGYNQVIARVDPSAHAEIVAIRAACTRLGTYELADCVLYTSCEPCPMCLGAIYWAKIPKVYYANTRHDAAALGFEDALIYDEISLPIKQRQVEMVQLNREAAMQAFELWEQKKQPEE</sequence>
<dbReference type="AlphaFoldDB" id="A0A7C9FEM6"/>
<dbReference type="GO" id="GO:0047974">
    <property type="term" value="F:guanosine deaminase activity"/>
    <property type="evidence" value="ECO:0007669"/>
    <property type="project" value="TreeGrafter"/>
</dbReference>
<dbReference type="InterPro" id="IPR016193">
    <property type="entry name" value="Cytidine_deaminase-like"/>
</dbReference>
<keyword evidence="7" id="KW-1185">Reference proteome</keyword>
<comment type="caution">
    <text evidence="6">The sequence shown here is derived from an EMBL/GenBank/DDBJ whole genome shotgun (WGS) entry which is preliminary data.</text>
</comment>
<dbReference type="GO" id="GO:0008270">
    <property type="term" value="F:zinc ion binding"/>
    <property type="evidence" value="ECO:0007669"/>
    <property type="project" value="InterPro"/>
</dbReference>
<dbReference type="PROSITE" id="PS00903">
    <property type="entry name" value="CYT_DCMP_DEAMINASES_1"/>
    <property type="match status" value="1"/>
</dbReference>
<feature type="domain" description="CMP/dCMP-type deaminase" evidence="5">
    <location>
        <begin position="2"/>
        <end position="114"/>
    </location>
</feature>
<keyword evidence="2" id="KW-0479">Metal-binding</keyword>
<dbReference type="Pfam" id="PF00383">
    <property type="entry name" value="dCMP_cyt_deam_1"/>
    <property type="match status" value="1"/>
</dbReference>
<dbReference type="Gene3D" id="3.40.140.10">
    <property type="entry name" value="Cytidine Deaminase, domain 2"/>
    <property type="match status" value="1"/>
</dbReference>
<gene>
    <name evidence="6" type="ORF">GBK04_20945</name>
</gene>
<dbReference type="PANTHER" id="PTHR11079:SF161">
    <property type="entry name" value="CMP_DCMP-TYPE DEAMINASE DOMAIN-CONTAINING PROTEIN"/>
    <property type="match status" value="1"/>
</dbReference>
<dbReference type="EMBL" id="WHLY01000002">
    <property type="protein sequence ID" value="MPR35750.1"/>
    <property type="molecule type" value="Genomic_DNA"/>
</dbReference>
<dbReference type="PANTHER" id="PTHR11079">
    <property type="entry name" value="CYTOSINE DEAMINASE FAMILY MEMBER"/>
    <property type="match status" value="1"/>
</dbReference>
<accession>A0A7C9FEM6</accession>
<evidence type="ECO:0000313" key="7">
    <source>
        <dbReference type="Proteomes" id="UP000479293"/>
    </source>
</evidence>
<evidence type="ECO:0000256" key="3">
    <source>
        <dbReference type="ARBA" id="ARBA00022801"/>
    </source>
</evidence>
<dbReference type="InterPro" id="IPR002125">
    <property type="entry name" value="CMP_dCMP_dom"/>
</dbReference>